<dbReference type="Proteomes" id="UP001055453">
    <property type="component" value="Chromosome"/>
</dbReference>
<protein>
    <submittedName>
        <fullName evidence="1">Uncharacterized protein</fullName>
    </submittedName>
</protein>
<reference evidence="1" key="1">
    <citation type="submission" date="2022-04" db="EMBL/GenBank/DDBJ databases">
        <title>Complete genome sequence of a cyanobacterium, Nostoc sp. SO-36, isolated in Antarctica.</title>
        <authorList>
            <person name="Kanesaki Y."/>
            <person name="Effendi D."/>
            <person name="Sakamoto T."/>
            <person name="Ohtani S."/>
            <person name="Awai K."/>
        </authorList>
    </citation>
    <scope>NUCLEOTIDE SEQUENCE</scope>
    <source>
        <strain evidence="1">SO-36</strain>
    </source>
</reference>
<gene>
    <name evidence="1" type="ORF">ANSO36C_54490</name>
</gene>
<dbReference type="EMBL" id="AP025732">
    <property type="protein sequence ID" value="BDI19647.1"/>
    <property type="molecule type" value="Genomic_DNA"/>
</dbReference>
<evidence type="ECO:0000313" key="1">
    <source>
        <dbReference type="EMBL" id="BDI19647.1"/>
    </source>
</evidence>
<accession>A0ABN6Q8U0</accession>
<evidence type="ECO:0000313" key="2">
    <source>
        <dbReference type="Proteomes" id="UP001055453"/>
    </source>
</evidence>
<keyword evidence="2" id="KW-1185">Reference proteome</keyword>
<organism evidence="1 2">
    <name type="scientific">Nostoc cf. commune SO-36</name>
    <dbReference type="NCBI Taxonomy" id="449208"/>
    <lineage>
        <taxon>Bacteria</taxon>
        <taxon>Bacillati</taxon>
        <taxon>Cyanobacteriota</taxon>
        <taxon>Cyanophyceae</taxon>
        <taxon>Nostocales</taxon>
        <taxon>Nostocaceae</taxon>
        <taxon>Nostoc</taxon>
    </lineage>
</organism>
<proteinExistence type="predicted"/>
<sequence length="57" mass="6328">MQNKPIFGYCLIALKFVKPVLILCSELLNCTPVPAVFVQKYVSGALKSAIAWVTMLR</sequence>
<name>A0ABN6Q8U0_NOSCO</name>